<name>A0A8U0IGV3_9EURY</name>
<evidence type="ECO:0000313" key="1">
    <source>
        <dbReference type="EMBL" id="UPW00203.1"/>
    </source>
</evidence>
<protein>
    <submittedName>
        <fullName evidence="1">Uncharacterized protein</fullName>
    </submittedName>
</protein>
<dbReference type="RefSeq" id="WP_248654617.1">
    <property type="nucleotide sequence ID" value="NZ_CP096658.1"/>
</dbReference>
<keyword evidence="2" id="KW-1185">Reference proteome</keyword>
<dbReference type="EMBL" id="CP096658">
    <property type="protein sequence ID" value="UPW00203.1"/>
    <property type="molecule type" value="Genomic_DNA"/>
</dbReference>
<gene>
    <name evidence="1" type="ORF">M0R88_17020</name>
</gene>
<evidence type="ECO:0000313" key="2">
    <source>
        <dbReference type="Proteomes" id="UP000830434"/>
    </source>
</evidence>
<accession>A0A8U0IGV3</accession>
<dbReference type="KEGG" id="haxz:M0R88_17020"/>
<sequence>MGIVETLRDMLVPDTEPGVALECTECGERFDEPLDRCPNCGSEAVKEVEGFDLRPDT</sequence>
<proteinExistence type="predicted"/>
<dbReference type="AlphaFoldDB" id="A0A8U0IGV3"/>
<organism evidence="1 2">
    <name type="scientific">Halorussus gelatinilyticus</name>
    <dbReference type="NCBI Taxonomy" id="2937524"/>
    <lineage>
        <taxon>Archaea</taxon>
        <taxon>Methanobacteriati</taxon>
        <taxon>Methanobacteriota</taxon>
        <taxon>Stenosarchaea group</taxon>
        <taxon>Halobacteria</taxon>
        <taxon>Halobacteriales</taxon>
        <taxon>Haladaptataceae</taxon>
        <taxon>Halorussus</taxon>
    </lineage>
</organism>
<dbReference type="Proteomes" id="UP000830434">
    <property type="component" value="Chromosome"/>
</dbReference>
<dbReference type="GeneID" id="72191593"/>
<reference evidence="1" key="1">
    <citation type="submission" date="2022-04" db="EMBL/GenBank/DDBJ databases">
        <title>Diverse halophilic archaea isolated from saline environments.</title>
        <authorList>
            <person name="Cui H.-L."/>
        </authorList>
    </citation>
    <scope>NUCLEOTIDE SEQUENCE</scope>
    <source>
        <strain evidence="1">XZYJT40</strain>
    </source>
</reference>